<keyword evidence="2" id="KW-0808">Transferase</keyword>
<evidence type="ECO:0000313" key="10">
    <source>
        <dbReference type="Proteomes" id="UP000016930"/>
    </source>
</evidence>
<evidence type="ECO:0000256" key="3">
    <source>
        <dbReference type="ARBA" id="ARBA00022741"/>
    </source>
</evidence>
<dbReference type="InterPro" id="IPR011009">
    <property type="entry name" value="Kinase-like_dom_sf"/>
</dbReference>
<dbReference type="EMBL" id="KB445812">
    <property type="protein sequence ID" value="EMD32225.1"/>
    <property type="molecule type" value="Genomic_DNA"/>
</dbReference>
<dbReference type="InterPro" id="IPR017441">
    <property type="entry name" value="Protein_kinase_ATP_BS"/>
</dbReference>
<dbReference type="PANTHER" id="PTHR44329">
    <property type="entry name" value="SERINE/THREONINE-PROTEIN KINASE TNNI3K-RELATED"/>
    <property type="match status" value="1"/>
</dbReference>
<dbReference type="PROSITE" id="PS00108">
    <property type="entry name" value="PROTEIN_KINASE_ST"/>
    <property type="match status" value="1"/>
</dbReference>
<evidence type="ECO:0000256" key="7">
    <source>
        <dbReference type="SAM" id="MobiDB-lite"/>
    </source>
</evidence>
<evidence type="ECO:0000259" key="8">
    <source>
        <dbReference type="PROSITE" id="PS50011"/>
    </source>
</evidence>
<dbReference type="InterPro" id="IPR059179">
    <property type="entry name" value="MLKL-like_MCAfunc"/>
</dbReference>
<feature type="compositionally biased region" description="Low complexity" evidence="7">
    <location>
        <begin position="853"/>
        <end position="867"/>
    </location>
</feature>
<dbReference type="PROSITE" id="PS50011">
    <property type="entry name" value="PROTEIN_KINASE_DOM"/>
    <property type="match status" value="1"/>
</dbReference>
<evidence type="ECO:0000256" key="1">
    <source>
        <dbReference type="ARBA" id="ARBA00022527"/>
    </source>
</evidence>
<sequence>MDFAVKAAISAVSSLHPALGVLQNAYDYYKDVKYSKEKCKSLLGRAERTLHTISQAIPENRCDSSAGNLERLQRNMEYVRDVMSTQCKTPFLKAILRQDDIENALDECNQSLDDCLSSFQISAHAIVIQHQDEYEEARRKDALEIKDICLRILEKQDDRAMLRALEVKDDHADEAMLAMQRELHQSSKEGPERRFIEQGLICLQRSTGRLAPTNSPRWTITAYDIDIDPEAELGGGGFGVVVRGEWRGLAVAVKRMKNNKKEDLMREVETWYTLHHDHIVPCYGASITADPPFIVLRYMQHGHLLQYLDSFSDGNRARLLYEVSLGIRYLHDEKIIHGDIKAVNVLVDDGGKACVTDFGLSIRYRKEQSAQTSGPTTGTLRFMAPEAIETGHLSYATDVYAFGMLIYESFTHRPPFLTESDDDVRAGCVTLERPTAQEIVDRGFTDAMWKLLTACISHDPGSRPTTKEISSKLIAMAKKWILPMLLSPSGSLSPSTPASLQISRSASYTDYVSSSVPGAEKPLPQPESPDTQQRDLPPCRMDCLIIRKRATIMFTDKGHPVVESHGMSVPCYPRHATFESDGATAFSAYVQYGPLVDEETWELIGPSITRTGANVDVLWRFSSDNLAQQWFNALRNYARPKGFRKSVAGMFRPRESKRVPKQTVEWRYRLVQWQKVVDGDMMYAYWNPWDKEHVVPPEPNWNYVEMSSDCREFDSDSDPQSFSYTQSYGNAPPVSWKVSLNGDAIRCEGTDSRSDHVSLVENRHFDTGENASGWFGAFRMAIQSQRADTPPPIIIVAQQPPPPIVSPTPYNSSPRVVWSSRSTPSPPTPMLQERPSPSPPYGPVIIPERPERSQSPPSSPIIPEIPSMSYIRKSSESS</sequence>
<dbReference type="HOGENOM" id="CLU_343290_0_0_1"/>
<dbReference type="AlphaFoldDB" id="M2QJC7"/>
<feature type="region of interest" description="Disordered" evidence="7">
    <location>
        <begin position="513"/>
        <end position="536"/>
    </location>
</feature>
<dbReference type="PRINTS" id="PR00109">
    <property type="entry name" value="TYRKINASE"/>
</dbReference>
<evidence type="ECO:0000256" key="6">
    <source>
        <dbReference type="PROSITE-ProRule" id="PRU10141"/>
    </source>
</evidence>
<dbReference type="CDD" id="cd21037">
    <property type="entry name" value="MLKL_NTD"/>
    <property type="match status" value="1"/>
</dbReference>
<dbReference type="GO" id="GO:0004674">
    <property type="term" value="F:protein serine/threonine kinase activity"/>
    <property type="evidence" value="ECO:0007669"/>
    <property type="project" value="UniProtKB-KW"/>
</dbReference>
<dbReference type="InterPro" id="IPR000719">
    <property type="entry name" value="Prot_kinase_dom"/>
</dbReference>
<proteinExistence type="predicted"/>
<feature type="domain" description="Protein kinase" evidence="8">
    <location>
        <begin position="227"/>
        <end position="481"/>
    </location>
</feature>
<keyword evidence="3 6" id="KW-0547">Nucleotide-binding</keyword>
<dbReference type="Gene3D" id="1.10.510.10">
    <property type="entry name" value="Transferase(Phosphotransferase) domain 1"/>
    <property type="match status" value="1"/>
</dbReference>
<name>M2QJC7_CERS8</name>
<evidence type="ECO:0000256" key="2">
    <source>
        <dbReference type="ARBA" id="ARBA00022679"/>
    </source>
</evidence>
<dbReference type="InterPro" id="IPR001245">
    <property type="entry name" value="Ser-Thr/Tyr_kinase_cat_dom"/>
</dbReference>
<keyword evidence="4" id="KW-0418">Kinase</keyword>
<accession>M2QJC7</accession>
<dbReference type="InterPro" id="IPR008271">
    <property type="entry name" value="Ser/Thr_kinase_AS"/>
</dbReference>
<feature type="binding site" evidence="6">
    <location>
        <position position="254"/>
    </location>
    <ligand>
        <name>ATP</name>
        <dbReference type="ChEBI" id="CHEBI:30616"/>
    </ligand>
</feature>
<dbReference type="GO" id="GO:0005524">
    <property type="term" value="F:ATP binding"/>
    <property type="evidence" value="ECO:0007669"/>
    <property type="project" value="UniProtKB-UniRule"/>
</dbReference>
<feature type="region of interest" description="Disordered" evidence="7">
    <location>
        <begin position="797"/>
        <end position="878"/>
    </location>
</feature>
<gene>
    <name evidence="9" type="ORF">CERSUDRAFT_118856</name>
</gene>
<feature type="compositionally biased region" description="Pro residues" evidence="7">
    <location>
        <begin position="797"/>
        <end position="806"/>
    </location>
</feature>
<dbReference type="STRING" id="914234.M2QJC7"/>
<protein>
    <recommendedName>
        <fullName evidence="8">Protein kinase domain-containing protein</fullName>
    </recommendedName>
</protein>
<dbReference type="GO" id="GO:0007166">
    <property type="term" value="P:cell surface receptor signaling pathway"/>
    <property type="evidence" value="ECO:0007669"/>
    <property type="project" value="InterPro"/>
</dbReference>
<dbReference type="PANTHER" id="PTHR44329:SF288">
    <property type="entry name" value="MITOGEN-ACTIVATED PROTEIN KINASE KINASE KINASE 20"/>
    <property type="match status" value="1"/>
</dbReference>
<reference evidence="9 10" key="1">
    <citation type="journal article" date="2012" name="Proc. Natl. Acad. Sci. U.S.A.">
        <title>Comparative genomics of Ceriporiopsis subvermispora and Phanerochaete chrysosporium provide insight into selective ligninolysis.</title>
        <authorList>
            <person name="Fernandez-Fueyo E."/>
            <person name="Ruiz-Duenas F.J."/>
            <person name="Ferreira P."/>
            <person name="Floudas D."/>
            <person name="Hibbett D.S."/>
            <person name="Canessa P."/>
            <person name="Larrondo L.F."/>
            <person name="James T.Y."/>
            <person name="Seelenfreund D."/>
            <person name="Lobos S."/>
            <person name="Polanco R."/>
            <person name="Tello M."/>
            <person name="Honda Y."/>
            <person name="Watanabe T."/>
            <person name="Watanabe T."/>
            <person name="Ryu J.S."/>
            <person name="Kubicek C.P."/>
            <person name="Schmoll M."/>
            <person name="Gaskell J."/>
            <person name="Hammel K.E."/>
            <person name="St John F.J."/>
            <person name="Vanden Wymelenberg A."/>
            <person name="Sabat G."/>
            <person name="Splinter BonDurant S."/>
            <person name="Syed K."/>
            <person name="Yadav J.S."/>
            <person name="Doddapaneni H."/>
            <person name="Subramanian V."/>
            <person name="Lavin J.L."/>
            <person name="Oguiza J.A."/>
            <person name="Perez G."/>
            <person name="Pisabarro A.G."/>
            <person name="Ramirez L."/>
            <person name="Santoyo F."/>
            <person name="Master E."/>
            <person name="Coutinho P.M."/>
            <person name="Henrissat B."/>
            <person name="Lombard V."/>
            <person name="Magnuson J.K."/>
            <person name="Kuees U."/>
            <person name="Hori C."/>
            <person name="Igarashi K."/>
            <person name="Samejima M."/>
            <person name="Held B.W."/>
            <person name="Barry K.W."/>
            <person name="LaButti K.M."/>
            <person name="Lapidus A."/>
            <person name="Lindquist E.A."/>
            <person name="Lucas S.M."/>
            <person name="Riley R."/>
            <person name="Salamov A.A."/>
            <person name="Hoffmeister D."/>
            <person name="Schwenk D."/>
            <person name="Hadar Y."/>
            <person name="Yarden O."/>
            <person name="de Vries R.P."/>
            <person name="Wiebenga A."/>
            <person name="Stenlid J."/>
            <person name="Eastwood D."/>
            <person name="Grigoriev I.V."/>
            <person name="Berka R.M."/>
            <person name="Blanchette R.A."/>
            <person name="Kersten P."/>
            <person name="Martinez A.T."/>
            <person name="Vicuna R."/>
            <person name="Cullen D."/>
        </authorList>
    </citation>
    <scope>NUCLEOTIDE SEQUENCE [LARGE SCALE GENOMIC DNA]</scope>
    <source>
        <strain evidence="9 10">B</strain>
    </source>
</reference>
<keyword evidence="10" id="KW-1185">Reference proteome</keyword>
<dbReference type="InterPro" id="IPR036537">
    <property type="entry name" value="Adaptor_Cbl_N_dom_sf"/>
</dbReference>
<keyword evidence="5 6" id="KW-0067">ATP-binding</keyword>
<dbReference type="PROSITE" id="PS00107">
    <property type="entry name" value="PROTEIN_KINASE_ATP"/>
    <property type="match status" value="1"/>
</dbReference>
<evidence type="ECO:0000313" key="9">
    <source>
        <dbReference type="EMBL" id="EMD32225.1"/>
    </source>
</evidence>
<organism evidence="9 10">
    <name type="scientific">Ceriporiopsis subvermispora (strain B)</name>
    <name type="common">White-rot fungus</name>
    <name type="synonym">Gelatoporia subvermispora</name>
    <dbReference type="NCBI Taxonomy" id="914234"/>
    <lineage>
        <taxon>Eukaryota</taxon>
        <taxon>Fungi</taxon>
        <taxon>Dikarya</taxon>
        <taxon>Basidiomycota</taxon>
        <taxon>Agaricomycotina</taxon>
        <taxon>Agaricomycetes</taxon>
        <taxon>Polyporales</taxon>
        <taxon>Gelatoporiaceae</taxon>
        <taxon>Gelatoporia</taxon>
    </lineage>
</organism>
<dbReference type="InterPro" id="IPR051681">
    <property type="entry name" value="Ser/Thr_Kinases-Pseudokinases"/>
</dbReference>
<dbReference type="Gene3D" id="1.20.930.20">
    <property type="entry name" value="Adaptor protein Cbl, N-terminal domain"/>
    <property type="match status" value="1"/>
</dbReference>
<feature type="compositionally biased region" description="Low complexity" evidence="7">
    <location>
        <begin position="807"/>
        <end position="823"/>
    </location>
</feature>
<evidence type="ECO:0000256" key="4">
    <source>
        <dbReference type="ARBA" id="ARBA00022777"/>
    </source>
</evidence>
<dbReference type="OrthoDB" id="4062651at2759"/>
<keyword evidence="1" id="KW-0723">Serine/threonine-protein kinase</keyword>
<dbReference type="Pfam" id="PF07714">
    <property type="entry name" value="PK_Tyr_Ser-Thr"/>
    <property type="match status" value="1"/>
</dbReference>
<evidence type="ECO:0000256" key="5">
    <source>
        <dbReference type="ARBA" id="ARBA00022840"/>
    </source>
</evidence>
<dbReference type="SMART" id="SM00220">
    <property type="entry name" value="S_TKc"/>
    <property type="match status" value="1"/>
</dbReference>
<dbReference type="SUPFAM" id="SSF56112">
    <property type="entry name" value="Protein kinase-like (PK-like)"/>
    <property type="match status" value="1"/>
</dbReference>
<dbReference type="Proteomes" id="UP000016930">
    <property type="component" value="Unassembled WGS sequence"/>
</dbReference>